<name>A0A6A0AEL0_HAELA</name>
<proteinExistence type="predicted"/>
<accession>A0A6A0AEL0</accession>
<evidence type="ECO:0000256" key="1">
    <source>
        <dbReference type="SAM" id="MobiDB-lite"/>
    </source>
</evidence>
<comment type="caution">
    <text evidence="2">The sequence shown here is derived from an EMBL/GenBank/DDBJ whole genome shotgun (WGS) entry which is preliminary data.</text>
</comment>
<evidence type="ECO:0000313" key="3">
    <source>
        <dbReference type="Proteomes" id="UP000485058"/>
    </source>
</evidence>
<reference evidence="2 3" key="1">
    <citation type="submission" date="2020-02" db="EMBL/GenBank/DDBJ databases">
        <title>Draft genome sequence of Haematococcus lacustris strain NIES-144.</title>
        <authorList>
            <person name="Morimoto D."/>
            <person name="Nakagawa S."/>
            <person name="Yoshida T."/>
            <person name="Sawayama S."/>
        </authorList>
    </citation>
    <scope>NUCLEOTIDE SEQUENCE [LARGE SCALE GENOMIC DNA]</scope>
    <source>
        <strain evidence="2 3">NIES-144</strain>
    </source>
</reference>
<feature type="non-terminal residue" evidence="2">
    <location>
        <position position="1"/>
    </location>
</feature>
<dbReference type="EMBL" id="BLLF01005319">
    <property type="protein sequence ID" value="GFH31042.1"/>
    <property type="molecule type" value="Genomic_DNA"/>
</dbReference>
<feature type="non-terminal residue" evidence="2">
    <location>
        <position position="106"/>
    </location>
</feature>
<gene>
    <name evidence="2" type="ORF">HaLaN_29998</name>
</gene>
<organism evidence="2 3">
    <name type="scientific">Haematococcus lacustris</name>
    <name type="common">Green alga</name>
    <name type="synonym">Haematococcus pluvialis</name>
    <dbReference type="NCBI Taxonomy" id="44745"/>
    <lineage>
        <taxon>Eukaryota</taxon>
        <taxon>Viridiplantae</taxon>
        <taxon>Chlorophyta</taxon>
        <taxon>core chlorophytes</taxon>
        <taxon>Chlorophyceae</taxon>
        <taxon>CS clade</taxon>
        <taxon>Chlamydomonadales</taxon>
        <taxon>Haematococcaceae</taxon>
        <taxon>Haematococcus</taxon>
    </lineage>
</organism>
<feature type="region of interest" description="Disordered" evidence="1">
    <location>
        <begin position="1"/>
        <end position="31"/>
    </location>
</feature>
<dbReference type="Proteomes" id="UP000485058">
    <property type="component" value="Unassembled WGS sequence"/>
</dbReference>
<protein>
    <submittedName>
        <fullName evidence="2">Uncharacterized protein</fullName>
    </submittedName>
</protein>
<dbReference type="AlphaFoldDB" id="A0A6A0AEL0"/>
<sequence>MSLHPQVGLPRQQQSNKPLGVSLYNESSSAGKPHQLYASGASCLWNSAPAPAPSPQLAASRAPRQVARLDAKQHDAVRTTSILPQVGAAARSAAATTVAAATIAAT</sequence>
<evidence type="ECO:0000313" key="2">
    <source>
        <dbReference type="EMBL" id="GFH31042.1"/>
    </source>
</evidence>
<keyword evidence="3" id="KW-1185">Reference proteome</keyword>